<dbReference type="STRING" id="50376.A0A517L4A3"/>
<feature type="region of interest" description="Disordered" evidence="1">
    <location>
        <begin position="713"/>
        <end position="775"/>
    </location>
</feature>
<sequence>MERDGYGLADPKQQWDNGHAQSTKEAMATLAYRPSNPPGMAEDPLRPTAVGGTPSSDGTTQSSGSGLSQEGSTRTTIVELVSTSATSSAFPESFGLSISIKGKWIAAYSSSALYLLSVENLPAYEQSCRGFRIRRKPLAVAVTDVGRFAVLTTPHKIDIYQCGEEHGDFLLGACKKLETVYLNNDARNLAFSFCGDVVAAGSDTGIEIRNLNADALETDKREIHTSSLDYISFSEDGKCLLATASARRTRVSTFISLNEGFGDGYMDEAPPEEVVSLGKSWITQLLFPERLNARQAVFLPESANLPVNALLAFDSHSDRYRVYDVALKRFTKQELSLPFGLGWSRSDRLEDALPAISGDASCAAIAVRLKSGRELWIYNVPPRWREGDIDEDPDGEYNEEHEISPTRRVPLPAKEDGAPPESITYLRWLQNAQSPTGRLVALVSTVTLSMPEEAVPIEAPAASGKVMLFDMKHATSGGDSVTSETLIINLDHIELHEGLVDEVLELDREVDIVRRRTQIQRQRPDPAVLQSPRTPRRSASSGSTGSGLFTLRDLNRNRSGRRRRSVGSMSSMSEDTDGPVAAVDEPYSQQQPRSQFSLHRAATMAANSSANRNHLRALPTRPLEYRRADGLREMPHESDADNWVPPPPPYTAEPDNTSSLPISPSPSLGIGYAPAVPGRPSQILRDLPVPLPQRPLPTLRPVQAIPAVGPVASPIPSPPSAPVQEYVAPRQRPDSIGMSPGSSPLTQRIPRRPINPRQTSESSQHSPPLMIRPVSGALHSPVTFPLTGSSSQGSMLDVSITRQNRALSGSTPDLPATRIRSDSSGNQSPIPSLDQLVSLHRRSGSGGSTPRAALGAISQDSPRRPSSIERQRSLASLPPEQVVTRRINENARVDGSSPASRRQQRPSLNRLATITSITSHPASSDDLVAGPHLRSAHTTPETPTGGRRHWYRRGGQRENPPEPRPVAGGAAPGRVSSKPVATRPKDKSSSSKCIVM</sequence>
<evidence type="ECO:0000313" key="4">
    <source>
        <dbReference type="Proteomes" id="UP000316270"/>
    </source>
</evidence>
<feature type="compositionally biased region" description="Low complexity" evidence="1">
    <location>
        <begin position="531"/>
        <end position="547"/>
    </location>
</feature>
<dbReference type="InterPro" id="IPR055589">
    <property type="entry name" value="DUF7165"/>
</dbReference>
<protein>
    <recommendedName>
        <fullName evidence="2">DUF7165 domain-containing protein</fullName>
    </recommendedName>
</protein>
<dbReference type="Gene3D" id="2.130.10.10">
    <property type="entry name" value="YVTN repeat-like/Quinoprotein amine dehydrogenase"/>
    <property type="match status" value="1"/>
</dbReference>
<organism evidence="3 4">
    <name type="scientific">Venturia effusa</name>
    <dbReference type="NCBI Taxonomy" id="50376"/>
    <lineage>
        <taxon>Eukaryota</taxon>
        <taxon>Fungi</taxon>
        <taxon>Dikarya</taxon>
        <taxon>Ascomycota</taxon>
        <taxon>Pezizomycotina</taxon>
        <taxon>Dothideomycetes</taxon>
        <taxon>Pleosporomycetidae</taxon>
        <taxon>Venturiales</taxon>
        <taxon>Venturiaceae</taxon>
        <taxon>Venturia</taxon>
    </lineage>
</organism>
<evidence type="ECO:0000256" key="1">
    <source>
        <dbReference type="SAM" id="MobiDB-lite"/>
    </source>
</evidence>
<feature type="compositionally biased region" description="Basic and acidic residues" evidence="1">
    <location>
        <begin position="861"/>
        <end position="872"/>
    </location>
</feature>
<dbReference type="Proteomes" id="UP000316270">
    <property type="component" value="Chromosome 4"/>
</dbReference>
<evidence type="ECO:0000259" key="2">
    <source>
        <dbReference type="Pfam" id="PF23749"/>
    </source>
</evidence>
<evidence type="ECO:0000313" key="3">
    <source>
        <dbReference type="EMBL" id="QDS70472.1"/>
    </source>
</evidence>
<gene>
    <name evidence="3" type="ORF">FKW77_009998</name>
</gene>
<name>A0A517L4A3_9PEZI</name>
<feature type="compositionally biased region" description="Polar residues" evidence="1">
    <location>
        <begin position="587"/>
        <end position="597"/>
    </location>
</feature>
<feature type="domain" description="DUF7165" evidence="2">
    <location>
        <begin position="74"/>
        <end position="385"/>
    </location>
</feature>
<feature type="region of interest" description="Disordered" evidence="1">
    <location>
        <begin position="1"/>
        <end position="73"/>
    </location>
</feature>
<dbReference type="SUPFAM" id="SSF82171">
    <property type="entry name" value="DPP6 N-terminal domain-like"/>
    <property type="match status" value="1"/>
</dbReference>
<feature type="compositionally biased region" description="Polar residues" evidence="1">
    <location>
        <begin position="910"/>
        <end position="922"/>
    </location>
</feature>
<feature type="region of interest" description="Disordered" evidence="1">
    <location>
        <begin position="804"/>
        <end position="996"/>
    </location>
</feature>
<feature type="compositionally biased region" description="Low complexity" evidence="1">
    <location>
        <begin position="896"/>
        <end position="907"/>
    </location>
</feature>
<dbReference type="OrthoDB" id="3925024at2759"/>
<dbReference type="AlphaFoldDB" id="A0A517L4A3"/>
<dbReference type="EMBL" id="CP042188">
    <property type="protein sequence ID" value="QDS70472.1"/>
    <property type="molecule type" value="Genomic_DNA"/>
</dbReference>
<feature type="region of interest" description="Disordered" evidence="1">
    <location>
        <begin position="635"/>
        <end position="657"/>
    </location>
</feature>
<feature type="compositionally biased region" description="Polar residues" evidence="1">
    <location>
        <begin position="14"/>
        <end position="24"/>
    </location>
</feature>
<accession>A0A517L4A3</accession>
<feature type="region of interest" description="Disordered" evidence="1">
    <location>
        <begin position="517"/>
        <end position="622"/>
    </location>
</feature>
<feature type="compositionally biased region" description="Low complexity" evidence="1">
    <location>
        <begin position="51"/>
        <end position="73"/>
    </location>
</feature>
<dbReference type="Pfam" id="PF23749">
    <property type="entry name" value="DUF7165"/>
    <property type="match status" value="1"/>
</dbReference>
<dbReference type="InterPro" id="IPR015943">
    <property type="entry name" value="WD40/YVTN_repeat-like_dom_sf"/>
</dbReference>
<keyword evidence="4" id="KW-1185">Reference proteome</keyword>
<proteinExistence type="predicted"/>
<reference evidence="3 4" key="1">
    <citation type="submission" date="2019-07" db="EMBL/GenBank/DDBJ databases">
        <title>Finished genome of Venturia effusa.</title>
        <authorList>
            <person name="Young C.A."/>
            <person name="Cox M.P."/>
            <person name="Ganley A.R.D."/>
            <person name="David W.J."/>
        </authorList>
    </citation>
    <scope>NUCLEOTIDE SEQUENCE [LARGE SCALE GENOMIC DNA]</scope>
    <source>
        <strain evidence="4">albino</strain>
    </source>
</reference>